<proteinExistence type="predicted"/>
<feature type="region of interest" description="Disordered" evidence="1">
    <location>
        <begin position="347"/>
        <end position="407"/>
    </location>
</feature>
<evidence type="ECO:0000256" key="1">
    <source>
        <dbReference type="SAM" id="MobiDB-lite"/>
    </source>
</evidence>
<organism evidence="2 3">
    <name type="scientific">Alternaria alternata</name>
    <name type="common">Alternaria rot fungus</name>
    <name type="synonym">Torula alternata</name>
    <dbReference type="NCBI Taxonomy" id="5599"/>
    <lineage>
        <taxon>Eukaryota</taxon>
        <taxon>Fungi</taxon>
        <taxon>Dikarya</taxon>
        <taxon>Ascomycota</taxon>
        <taxon>Pezizomycotina</taxon>
        <taxon>Dothideomycetes</taxon>
        <taxon>Pleosporomycetidae</taxon>
        <taxon>Pleosporales</taxon>
        <taxon>Pleosporineae</taxon>
        <taxon>Pleosporaceae</taxon>
        <taxon>Alternaria</taxon>
        <taxon>Alternaria sect. Alternaria</taxon>
        <taxon>Alternaria alternata complex</taxon>
    </lineage>
</organism>
<reference evidence="3" key="1">
    <citation type="journal article" date="2019" name="bioRxiv">
        <title>Genomics, evolutionary history and diagnostics of the Alternaria alternata species group including apple and Asian pear pathotypes.</title>
        <authorList>
            <person name="Armitage A.D."/>
            <person name="Cockerton H.M."/>
            <person name="Sreenivasaprasad S."/>
            <person name="Woodhall J.W."/>
            <person name="Lane C.R."/>
            <person name="Harrison R.J."/>
            <person name="Clarkson J.P."/>
        </authorList>
    </citation>
    <scope>NUCLEOTIDE SEQUENCE [LARGE SCALE GENOMIC DNA]</scope>
    <source>
        <strain evidence="3">FERA 1177</strain>
    </source>
</reference>
<feature type="compositionally biased region" description="Basic and acidic residues" evidence="1">
    <location>
        <begin position="785"/>
        <end position="794"/>
    </location>
</feature>
<name>A0A4Q4NM78_ALTAL</name>
<sequence length="872" mass="97720">MPGIEKTFCKGYGLSPTHVVPTKRRRSAEDKYVDLGFGLCYRRRRQDLQDGEHNDEDDDYDGEQPPHKRRIPNSFYGSQSARLGIIPAATLATLHGLKKFGRDSMGVGMKVFKAPYAVCRGVSRYVRDVHRAGVVRSVFESIAAPDNIPDLESWLKVVGLHGQQMYVENKGDENNSGNRRDGSTSPRPDRSVLDSDDFDSATRPGGDAISICQLSERPVHSSILPQSLVPARLPLEMRHDAQNSAPRTKSTCATIVNAGTQTSPIDQEDTGKQVKSRKHTWHVSEQAAESQTASEKVASAMLKRPVRTGCRRGSMFTPFSSTELAHPGLQHSKADVASGIPVESYARPVASRKQDTSDVENPTPSTRKARRKAQPENNLRSHVLKKAATREPNQQQQRHQRAQTLASTEPAPSFRSCSLCHFDNSITSTFCSACYTPRLPEPAPRSLAQGIVKHDLLPDMYPEYGHWGKTTMVTIRNYHEDVLCTGAAGPPGTMNEDGSHVSIPALELRQLNKFREDALIEDSMRTVRDQERRTIARENGIDVPVHSEPYYSDLKEEKAAEQLTTRQALSLERGLEMERVWMRRLGGWREEAEGDAGKPFPLNVPDYGDLQDWELDRLKEDVKSLDRILASLKDTAGVVRATSSRDNSNNKLSKDPKRLAVRNEELKAVQQREAERQYLALVAEAQQQAHAENTQFPEGLRGWGQVGPDEQDLIRWAIYANQVNDMSEQARRKIPTDRPTVSAFSPQDSMANPNGASATDDVLNGKNCRPSSETNGRPWPVTESQRTDRSTEQQIEDEHYARLKQKFEDSKWAEMVFNVEVTRYGILYTGRRWPDDVANWETITPAAKALVLEVTEYLTSKEEFEEPGAESK</sequence>
<feature type="compositionally biased region" description="Acidic residues" evidence="1">
    <location>
        <begin position="53"/>
        <end position="62"/>
    </location>
</feature>
<gene>
    <name evidence="2" type="ORF">AA0117_g4254</name>
</gene>
<feature type="region of interest" description="Disordered" evidence="1">
    <location>
        <begin position="48"/>
        <end position="71"/>
    </location>
</feature>
<accession>A0A4Q4NM78</accession>
<feature type="compositionally biased region" description="Basic and acidic residues" evidence="1">
    <location>
        <begin position="169"/>
        <end position="193"/>
    </location>
</feature>
<evidence type="ECO:0000313" key="2">
    <source>
        <dbReference type="EMBL" id="RYN78474.1"/>
    </source>
</evidence>
<evidence type="ECO:0000313" key="3">
    <source>
        <dbReference type="Proteomes" id="UP000291422"/>
    </source>
</evidence>
<protein>
    <submittedName>
        <fullName evidence="2">Uncharacterized protein</fullName>
    </submittedName>
</protein>
<feature type="region of interest" description="Disordered" evidence="1">
    <location>
        <begin position="168"/>
        <end position="204"/>
    </location>
</feature>
<dbReference type="VEuPathDB" id="FungiDB:CC77DRAFT_1096607"/>
<feature type="compositionally biased region" description="Polar residues" evidence="1">
    <location>
        <begin position="742"/>
        <end position="757"/>
    </location>
</feature>
<comment type="caution">
    <text evidence="2">The sequence shown here is derived from an EMBL/GenBank/DDBJ whole genome shotgun (WGS) entry which is preliminary data.</text>
</comment>
<feature type="region of interest" description="Disordered" evidence="1">
    <location>
        <begin position="729"/>
        <end position="794"/>
    </location>
</feature>
<dbReference type="AlphaFoldDB" id="A0A4Q4NM78"/>
<dbReference type="EMBL" id="PDXD01000007">
    <property type="protein sequence ID" value="RYN78474.1"/>
    <property type="molecule type" value="Genomic_DNA"/>
</dbReference>
<dbReference type="Proteomes" id="UP000291422">
    <property type="component" value="Unassembled WGS sequence"/>
</dbReference>